<accession>A0A6G3QMJ4</accession>
<sequence>MVIVAGHIVVDPQQREAYLAGCVTVVEQARRAPGCLDFAVTADLVDAGRVNVFERWETQADVEAFRGGGPGDEQGAAILAAAVAEYDVAEVRPLT</sequence>
<dbReference type="Gene3D" id="3.30.70.100">
    <property type="match status" value="1"/>
</dbReference>
<proteinExistence type="predicted"/>
<gene>
    <name evidence="2" type="ORF">G3I53_01045</name>
</gene>
<protein>
    <submittedName>
        <fullName evidence="2">Antibiotic biosynthesis monooxygenase</fullName>
    </submittedName>
</protein>
<dbReference type="Pfam" id="PF03992">
    <property type="entry name" value="ABM"/>
    <property type="match status" value="1"/>
</dbReference>
<dbReference type="SUPFAM" id="SSF54909">
    <property type="entry name" value="Dimeric alpha+beta barrel"/>
    <property type="match status" value="1"/>
</dbReference>
<feature type="domain" description="ABM" evidence="1">
    <location>
        <begin position="2"/>
        <end position="95"/>
    </location>
</feature>
<dbReference type="InterPro" id="IPR011008">
    <property type="entry name" value="Dimeric_a/b-barrel"/>
</dbReference>
<dbReference type="InterPro" id="IPR007138">
    <property type="entry name" value="ABM_dom"/>
</dbReference>
<dbReference type="RefSeq" id="WP_164338384.1">
    <property type="nucleotide sequence ID" value="NZ_JAAGMD010000024.1"/>
</dbReference>
<keyword evidence="2" id="KW-0560">Oxidoreductase</keyword>
<dbReference type="EMBL" id="JAAGMD010000024">
    <property type="protein sequence ID" value="NEA84686.1"/>
    <property type="molecule type" value="Genomic_DNA"/>
</dbReference>
<evidence type="ECO:0000259" key="1">
    <source>
        <dbReference type="PROSITE" id="PS51725"/>
    </source>
</evidence>
<reference evidence="2" key="1">
    <citation type="submission" date="2020-01" db="EMBL/GenBank/DDBJ databases">
        <title>Insect and environment-associated Actinomycetes.</title>
        <authorList>
            <person name="Currrie C."/>
            <person name="Chevrette M."/>
            <person name="Carlson C."/>
            <person name="Stubbendieck R."/>
            <person name="Wendt-Pienkowski E."/>
        </authorList>
    </citation>
    <scope>NUCLEOTIDE SEQUENCE</scope>
    <source>
        <strain evidence="2">SID14436</strain>
    </source>
</reference>
<dbReference type="AlphaFoldDB" id="A0A6G3QMJ4"/>
<comment type="caution">
    <text evidence="2">The sequence shown here is derived from an EMBL/GenBank/DDBJ whole genome shotgun (WGS) entry which is preliminary data.</text>
</comment>
<evidence type="ECO:0000313" key="2">
    <source>
        <dbReference type="EMBL" id="NEA84686.1"/>
    </source>
</evidence>
<dbReference type="PROSITE" id="PS51725">
    <property type="entry name" value="ABM"/>
    <property type="match status" value="1"/>
</dbReference>
<name>A0A6G3QMJ4_9ACTN</name>
<organism evidence="2">
    <name type="scientific">Streptomyces sp. SID14436</name>
    <dbReference type="NCBI Taxonomy" id="2706070"/>
    <lineage>
        <taxon>Bacteria</taxon>
        <taxon>Bacillati</taxon>
        <taxon>Actinomycetota</taxon>
        <taxon>Actinomycetes</taxon>
        <taxon>Kitasatosporales</taxon>
        <taxon>Streptomycetaceae</taxon>
        <taxon>Streptomyces</taxon>
    </lineage>
</organism>
<keyword evidence="2" id="KW-0503">Monooxygenase</keyword>
<dbReference type="GO" id="GO:0004497">
    <property type="term" value="F:monooxygenase activity"/>
    <property type="evidence" value="ECO:0007669"/>
    <property type="project" value="UniProtKB-KW"/>
</dbReference>